<keyword evidence="1" id="KW-0175">Coiled coil</keyword>
<dbReference type="EMBL" id="VXRY01000082">
    <property type="protein sequence ID" value="MXY32875.1"/>
    <property type="molecule type" value="Genomic_DNA"/>
</dbReference>
<evidence type="ECO:0000313" key="2">
    <source>
        <dbReference type="EMBL" id="MXY32875.1"/>
    </source>
</evidence>
<comment type="caution">
    <text evidence="2">The sequence shown here is derived from an EMBL/GenBank/DDBJ whole genome shotgun (WGS) entry which is preliminary data.</text>
</comment>
<protein>
    <submittedName>
        <fullName evidence="2">Uncharacterized protein</fullName>
    </submittedName>
</protein>
<organism evidence="2">
    <name type="scientific">Boseongicola sp. SB0664_bin_43</name>
    <dbReference type="NCBI Taxonomy" id="2604844"/>
    <lineage>
        <taxon>Bacteria</taxon>
        <taxon>Pseudomonadati</taxon>
        <taxon>Pseudomonadota</taxon>
        <taxon>Alphaproteobacteria</taxon>
        <taxon>Rhodobacterales</taxon>
        <taxon>Paracoccaceae</taxon>
        <taxon>Boseongicola</taxon>
    </lineage>
</organism>
<evidence type="ECO:0000256" key="1">
    <source>
        <dbReference type="SAM" id="Coils"/>
    </source>
</evidence>
<name>A0A6B0XX84_9RHOB</name>
<dbReference type="AlphaFoldDB" id="A0A6B0XX84"/>
<sequence length="104" mass="11802">MARPGWGIIFASGPEAAMMRPEARCAMADNVTNELILEHLKALREDAKNARLERHEIRDEIRAMKAHLAGLVQSDLNRDSQQGNVFLRLERIERRLELSDAPAE</sequence>
<reference evidence="2" key="1">
    <citation type="submission" date="2019-09" db="EMBL/GenBank/DDBJ databases">
        <title>Characterisation of the sponge microbiome using genome-centric metagenomics.</title>
        <authorList>
            <person name="Engelberts J.P."/>
            <person name="Robbins S.J."/>
            <person name="De Goeij J.M."/>
            <person name="Aranda M."/>
            <person name="Bell S.C."/>
            <person name="Webster N.S."/>
        </authorList>
    </citation>
    <scope>NUCLEOTIDE SEQUENCE</scope>
    <source>
        <strain evidence="2">SB0664_bin_43</strain>
    </source>
</reference>
<feature type="coiled-coil region" evidence="1">
    <location>
        <begin position="33"/>
        <end position="67"/>
    </location>
</feature>
<proteinExistence type="predicted"/>
<gene>
    <name evidence="2" type="ORF">F4Y60_02050</name>
</gene>
<accession>A0A6B0XX84</accession>